<evidence type="ECO:0000313" key="3">
    <source>
        <dbReference type="Proteomes" id="UP001230268"/>
    </source>
</evidence>
<evidence type="ECO:0000256" key="1">
    <source>
        <dbReference type="SAM" id="SignalP"/>
    </source>
</evidence>
<accession>A0AAD8LI19</accession>
<name>A0AAD8LI19_BABGI</name>
<protein>
    <submittedName>
        <fullName evidence="2">Uncharacterized protein</fullName>
    </submittedName>
</protein>
<dbReference type="Proteomes" id="UP001230268">
    <property type="component" value="Unassembled WGS sequence"/>
</dbReference>
<sequence>MILVLCASAFLEIISSAGGFKVSRVSQHPLETYRYVEGNRNGYRIYSSVFDEEEVRAMNPPVPPPPPKKPAIYDLKDDLAKYRFTNFQESGVDTHHFGSLPYVEFRYQDKGSLVGFKNVAEIVSTYSNKLITLLSNFQEWTGAFNAEGNGVEDLSFYNPLSPDSYYAVVFYCAWHSESIALKRAVHQLCGRYTFLRDPPVTNKPKPPDKLEDMIAKIEEVNRRHKEMIEEAREKGLPDPPPPPLVEREQATMKMRSINTELTGRILDHLHEHYNYRWWMSKVGHLKYNKVMSRAYSELYNTTYKAVRTEKTRHAYKLSNRTLHPPPTKWYLGDGQNIPPNMTRVNLILVRLANSMMLSNTARGLQRMRTAAHAHEKEMHFNEIIMRLLIDNGMLYKNMPVIQLFKCVNPVDKVPPVFNSKRHELLKFDMYTPFYKPDPFDIARHTLYGLPTLRKCSHLAIADDFEYLGSIMDIADLETLPSMDKLIPSGEEKLAHDFHRLFKKNDQLKGSILEDMEKLKPFLDTLELMYKMNFKQIVDARPVPVVYKYLNP</sequence>
<feature type="signal peptide" evidence="1">
    <location>
        <begin position="1"/>
        <end position="19"/>
    </location>
</feature>
<evidence type="ECO:0000313" key="2">
    <source>
        <dbReference type="EMBL" id="KAK1441982.1"/>
    </source>
</evidence>
<organism evidence="2 3">
    <name type="scientific">Babesia gibsoni</name>
    <dbReference type="NCBI Taxonomy" id="33632"/>
    <lineage>
        <taxon>Eukaryota</taxon>
        <taxon>Sar</taxon>
        <taxon>Alveolata</taxon>
        <taxon>Apicomplexa</taxon>
        <taxon>Aconoidasida</taxon>
        <taxon>Piroplasmida</taxon>
        <taxon>Babesiidae</taxon>
        <taxon>Babesia</taxon>
    </lineage>
</organism>
<dbReference type="EMBL" id="JAVEPI010000004">
    <property type="protein sequence ID" value="KAK1441982.1"/>
    <property type="molecule type" value="Genomic_DNA"/>
</dbReference>
<keyword evidence="1" id="KW-0732">Signal</keyword>
<feature type="chain" id="PRO_5041932019" evidence="1">
    <location>
        <begin position="20"/>
        <end position="551"/>
    </location>
</feature>
<comment type="caution">
    <text evidence="2">The sequence shown here is derived from an EMBL/GenBank/DDBJ whole genome shotgun (WGS) entry which is preliminary data.</text>
</comment>
<dbReference type="AlphaFoldDB" id="A0AAD8LI19"/>
<proteinExistence type="predicted"/>
<gene>
    <name evidence="2" type="ORF">BgAZ_400120</name>
</gene>
<keyword evidence="3" id="KW-1185">Reference proteome</keyword>
<reference evidence="2" key="1">
    <citation type="submission" date="2023-08" db="EMBL/GenBank/DDBJ databases">
        <title>Draft sequence of the Babesia gibsoni genome.</title>
        <authorList>
            <person name="Yamagishi J.Y."/>
            <person name="Xuan X.X."/>
        </authorList>
    </citation>
    <scope>NUCLEOTIDE SEQUENCE</scope>
    <source>
        <strain evidence="2">Azabu</strain>
    </source>
</reference>